<dbReference type="AlphaFoldDB" id="A0A0N5ARL6"/>
<dbReference type="Proteomes" id="UP000046393">
    <property type="component" value="Unplaced"/>
</dbReference>
<evidence type="ECO:0000256" key="1">
    <source>
        <dbReference type="SAM" id="Coils"/>
    </source>
</evidence>
<keyword evidence="1" id="KW-0175">Coiled coil</keyword>
<dbReference type="WBParaSite" id="SMUV_0000736801-mRNA-1">
    <property type="protein sequence ID" value="SMUV_0000736801-mRNA-1"/>
    <property type="gene ID" value="SMUV_0000736801"/>
</dbReference>
<organism evidence="3 4">
    <name type="scientific">Syphacia muris</name>
    <dbReference type="NCBI Taxonomy" id="451379"/>
    <lineage>
        <taxon>Eukaryota</taxon>
        <taxon>Metazoa</taxon>
        <taxon>Ecdysozoa</taxon>
        <taxon>Nematoda</taxon>
        <taxon>Chromadorea</taxon>
        <taxon>Rhabditida</taxon>
        <taxon>Spirurina</taxon>
        <taxon>Oxyuridomorpha</taxon>
        <taxon>Oxyuroidea</taxon>
        <taxon>Oxyuridae</taxon>
        <taxon>Syphacia</taxon>
    </lineage>
</organism>
<feature type="compositionally biased region" description="Basic and acidic residues" evidence="2">
    <location>
        <begin position="9"/>
        <end position="24"/>
    </location>
</feature>
<accession>A0A0N5ARL6</accession>
<sequence>MGIGSSRGKSSEDSPTKTVRIDREEVPEEFRNVGVSNDVIERVMSQNVNSNTLDTLREELLEARQRNEELLNELYEKNKQCKLYLVIISAGNVTVQELEDRRKAFNDAIERIEKQFCTFEKENVCEAQEEEIMRCVLKNKNRVLNCIPLLNIYQDCLMKFRKEVLDKRHED</sequence>
<feature type="region of interest" description="Disordered" evidence="2">
    <location>
        <begin position="1"/>
        <end position="24"/>
    </location>
</feature>
<dbReference type="STRING" id="451379.A0A0N5ARL6"/>
<protein>
    <submittedName>
        <fullName evidence="4">MICOS complex subunit MIC19</fullName>
    </submittedName>
</protein>
<evidence type="ECO:0000313" key="3">
    <source>
        <dbReference type="Proteomes" id="UP000046393"/>
    </source>
</evidence>
<reference evidence="4" key="1">
    <citation type="submission" date="2017-02" db="UniProtKB">
        <authorList>
            <consortium name="WormBaseParasite"/>
        </authorList>
    </citation>
    <scope>IDENTIFICATION</scope>
</reference>
<proteinExistence type="predicted"/>
<evidence type="ECO:0000313" key="4">
    <source>
        <dbReference type="WBParaSite" id="SMUV_0000736801-mRNA-1"/>
    </source>
</evidence>
<evidence type="ECO:0000256" key="2">
    <source>
        <dbReference type="SAM" id="MobiDB-lite"/>
    </source>
</evidence>
<keyword evidence="3" id="KW-1185">Reference proteome</keyword>
<feature type="coiled-coil region" evidence="1">
    <location>
        <begin position="53"/>
        <end position="115"/>
    </location>
</feature>
<name>A0A0N5ARL6_9BILA</name>